<accession>A0ABV9IBH5</accession>
<dbReference type="Pfam" id="PF18009">
    <property type="entry name" value="Fer4_23"/>
    <property type="match status" value="1"/>
</dbReference>
<comment type="caution">
    <text evidence="5">The sequence shown here is derived from an EMBL/GenBank/DDBJ whole genome shotgun (WGS) entry which is preliminary data.</text>
</comment>
<dbReference type="Pfam" id="PF18069">
    <property type="entry name" value="DR2241"/>
    <property type="match status" value="1"/>
</dbReference>
<reference evidence="6" key="1">
    <citation type="journal article" date="2019" name="Int. J. Syst. Evol. Microbiol.">
        <title>The Global Catalogue of Microorganisms (GCM) 10K type strain sequencing project: providing services to taxonomists for standard genome sequencing and annotation.</title>
        <authorList>
            <consortium name="The Broad Institute Genomics Platform"/>
            <consortium name="The Broad Institute Genome Sequencing Center for Infectious Disease"/>
            <person name="Wu L."/>
            <person name="Ma J."/>
        </authorList>
    </citation>
    <scope>NUCLEOTIDE SEQUENCE [LARGE SCALE GENOMIC DNA]</scope>
    <source>
        <strain evidence="6">CCUG 55995</strain>
    </source>
</reference>
<sequence>MAFAACAGRDTHTAGAGVQCADMRSLVLIGHGSHLNGESAGAVFRYAELLRERGLYDEVIEGYWKEEPSLRQVLRTTASTDVTVIPMFISEGYFTETVIPRELGLGHQGPVPPEGIARVLGGRTVRYTLPYGVHPGMADVILARAREALPDASPEDTALIVLGHGTTRNENSNKVIYANAERLRQSGLFAEVHALFLDENPKVGTWPDLVHASRVVVVPFFASEGWHTLETIPEDMGLSGEVTEFPGNPHGPQTVYYAKPVGTHAAVADVIMHLAEEARGAAGRDGDVDRTHEAAWQALLNLARRGGRMGEVLLSPHGGVFEVRHALDEGTPGADLHTVVTPEGLRDLSRWDAAGEHRPVHTYRTLKRGWRAVLSEADLRRGIHFLYPAVVEESYAHGCHSLRHTPWATTARRQTGIYTRVQRATPEQVAHVSREVCAPCLRTRLWAGEKLPRTFLDGVPGAFPCAEACTYLVAEIREEVSGKRGKPAGHDH</sequence>
<evidence type="ECO:0000256" key="2">
    <source>
        <dbReference type="ARBA" id="ARBA00023239"/>
    </source>
</evidence>
<keyword evidence="6" id="KW-1185">Reference proteome</keyword>
<evidence type="ECO:0000313" key="5">
    <source>
        <dbReference type="EMBL" id="MFC4638675.1"/>
    </source>
</evidence>
<organism evidence="5 6">
    <name type="scientific">Deinococcus hohokamensis</name>
    <dbReference type="NCBI Taxonomy" id="309883"/>
    <lineage>
        <taxon>Bacteria</taxon>
        <taxon>Thermotogati</taxon>
        <taxon>Deinococcota</taxon>
        <taxon>Deinococci</taxon>
        <taxon>Deinococcales</taxon>
        <taxon>Deinococcaceae</taxon>
        <taxon>Deinococcus</taxon>
    </lineage>
</organism>
<dbReference type="Pfam" id="PF01903">
    <property type="entry name" value="CbiX"/>
    <property type="match status" value="2"/>
</dbReference>
<dbReference type="Proteomes" id="UP001595952">
    <property type="component" value="Unassembled WGS sequence"/>
</dbReference>
<evidence type="ECO:0000313" key="6">
    <source>
        <dbReference type="Proteomes" id="UP001595952"/>
    </source>
</evidence>
<dbReference type="Gene3D" id="3.30.70.2320">
    <property type="match status" value="1"/>
</dbReference>
<feature type="domain" description="DR2241 4Fe-4S iron-sulfur cluster binding" evidence="3">
    <location>
        <begin position="399"/>
        <end position="478"/>
    </location>
</feature>
<gene>
    <name evidence="5" type="ORF">ACFO0D_10010</name>
</gene>
<dbReference type="Gene3D" id="3.40.50.1400">
    <property type="match status" value="2"/>
</dbReference>
<evidence type="ECO:0000256" key="1">
    <source>
        <dbReference type="ARBA" id="ARBA00022723"/>
    </source>
</evidence>
<dbReference type="CDD" id="cd03416">
    <property type="entry name" value="CbiX_SirB_N"/>
    <property type="match status" value="2"/>
</dbReference>
<dbReference type="InterPro" id="IPR050963">
    <property type="entry name" value="Sirohydro_Cobaltochel/CbiX"/>
</dbReference>
<evidence type="ECO:0000259" key="3">
    <source>
        <dbReference type="Pfam" id="PF18009"/>
    </source>
</evidence>
<proteinExistence type="predicted"/>
<dbReference type="InterPro" id="IPR041346">
    <property type="entry name" value="DR2241_Fer4"/>
</dbReference>
<dbReference type="NCBIfam" id="NF002671">
    <property type="entry name" value="PRK02395.1-3"/>
    <property type="match status" value="1"/>
</dbReference>
<feature type="domain" description="DR2241 stabilising" evidence="4">
    <location>
        <begin position="292"/>
        <end position="397"/>
    </location>
</feature>
<evidence type="ECO:0000259" key="4">
    <source>
        <dbReference type="Pfam" id="PF18069"/>
    </source>
</evidence>
<dbReference type="SUPFAM" id="SSF53800">
    <property type="entry name" value="Chelatase"/>
    <property type="match status" value="1"/>
</dbReference>
<dbReference type="RefSeq" id="WP_380061684.1">
    <property type="nucleotide sequence ID" value="NZ_JBHSEI010000007.1"/>
</dbReference>
<dbReference type="EMBL" id="JBHSEI010000007">
    <property type="protein sequence ID" value="MFC4638675.1"/>
    <property type="molecule type" value="Genomic_DNA"/>
</dbReference>
<protein>
    <submittedName>
        <fullName evidence="5">DR2241 family protein</fullName>
    </submittedName>
</protein>
<dbReference type="Gene3D" id="3.30.1360.190">
    <property type="match status" value="1"/>
</dbReference>
<name>A0ABV9IBH5_9DEIO</name>
<dbReference type="NCBIfam" id="NF002672">
    <property type="entry name" value="PRK02395.1-4"/>
    <property type="match status" value="1"/>
</dbReference>
<dbReference type="InterPro" id="IPR002762">
    <property type="entry name" value="CbiX-like"/>
</dbReference>
<keyword evidence="1" id="KW-0479">Metal-binding</keyword>
<dbReference type="InterPro" id="IPR041181">
    <property type="entry name" value="DR2241_middle"/>
</dbReference>
<dbReference type="PANTHER" id="PTHR33542">
    <property type="entry name" value="SIROHYDROCHLORIN FERROCHELATASE, CHLOROPLASTIC"/>
    <property type="match status" value="1"/>
</dbReference>
<keyword evidence="2" id="KW-0456">Lyase</keyword>
<dbReference type="PANTHER" id="PTHR33542:SF3">
    <property type="entry name" value="SIROHYDROCHLORIN FERROCHELATASE, CHLOROPLASTIC"/>
    <property type="match status" value="1"/>
</dbReference>